<dbReference type="Proteomes" id="UP000298030">
    <property type="component" value="Unassembled WGS sequence"/>
</dbReference>
<comment type="caution">
    <text evidence="1">The sequence shown here is derived from an EMBL/GenBank/DDBJ whole genome shotgun (WGS) entry which is preliminary data.</text>
</comment>
<name>A0A4Y7ST51_COPMI</name>
<sequence>MSSGEESRWIDRTPILNSIKWENTEPNVALCPSRLHLGVCMAPHENLAKWDSALELTERPFGIAR</sequence>
<evidence type="ECO:0000313" key="2">
    <source>
        <dbReference type="Proteomes" id="UP000298030"/>
    </source>
</evidence>
<dbReference type="EMBL" id="QPFP01000060">
    <property type="protein sequence ID" value="TEB25046.1"/>
    <property type="molecule type" value="Genomic_DNA"/>
</dbReference>
<protein>
    <submittedName>
        <fullName evidence="1">Uncharacterized protein</fullName>
    </submittedName>
</protein>
<organism evidence="1 2">
    <name type="scientific">Coprinellus micaceus</name>
    <name type="common">Glistening ink-cap mushroom</name>
    <name type="synonym">Coprinus micaceus</name>
    <dbReference type="NCBI Taxonomy" id="71717"/>
    <lineage>
        <taxon>Eukaryota</taxon>
        <taxon>Fungi</taxon>
        <taxon>Dikarya</taxon>
        <taxon>Basidiomycota</taxon>
        <taxon>Agaricomycotina</taxon>
        <taxon>Agaricomycetes</taxon>
        <taxon>Agaricomycetidae</taxon>
        <taxon>Agaricales</taxon>
        <taxon>Agaricineae</taxon>
        <taxon>Psathyrellaceae</taxon>
        <taxon>Coprinellus</taxon>
    </lineage>
</organism>
<keyword evidence="2" id="KW-1185">Reference proteome</keyword>
<proteinExistence type="predicted"/>
<reference evidence="1 2" key="1">
    <citation type="journal article" date="2019" name="Nat. Ecol. Evol.">
        <title>Megaphylogeny resolves global patterns of mushroom evolution.</title>
        <authorList>
            <person name="Varga T."/>
            <person name="Krizsan K."/>
            <person name="Foldi C."/>
            <person name="Dima B."/>
            <person name="Sanchez-Garcia M."/>
            <person name="Sanchez-Ramirez S."/>
            <person name="Szollosi G.J."/>
            <person name="Szarkandi J.G."/>
            <person name="Papp V."/>
            <person name="Albert L."/>
            <person name="Andreopoulos W."/>
            <person name="Angelini C."/>
            <person name="Antonin V."/>
            <person name="Barry K.W."/>
            <person name="Bougher N.L."/>
            <person name="Buchanan P."/>
            <person name="Buyck B."/>
            <person name="Bense V."/>
            <person name="Catcheside P."/>
            <person name="Chovatia M."/>
            <person name="Cooper J."/>
            <person name="Damon W."/>
            <person name="Desjardin D."/>
            <person name="Finy P."/>
            <person name="Geml J."/>
            <person name="Haridas S."/>
            <person name="Hughes K."/>
            <person name="Justo A."/>
            <person name="Karasinski D."/>
            <person name="Kautmanova I."/>
            <person name="Kiss B."/>
            <person name="Kocsube S."/>
            <person name="Kotiranta H."/>
            <person name="LaButti K.M."/>
            <person name="Lechner B.E."/>
            <person name="Liimatainen K."/>
            <person name="Lipzen A."/>
            <person name="Lukacs Z."/>
            <person name="Mihaltcheva S."/>
            <person name="Morgado L.N."/>
            <person name="Niskanen T."/>
            <person name="Noordeloos M.E."/>
            <person name="Ohm R.A."/>
            <person name="Ortiz-Santana B."/>
            <person name="Ovrebo C."/>
            <person name="Racz N."/>
            <person name="Riley R."/>
            <person name="Savchenko A."/>
            <person name="Shiryaev A."/>
            <person name="Soop K."/>
            <person name="Spirin V."/>
            <person name="Szebenyi C."/>
            <person name="Tomsovsky M."/>
            <person name="Tulloss R.E."/>
            <person name="Uehling J."/>
            <person name="Grigoriev I.V."/>
            <person name="Vagvolgyi C."/>
            <person name="Papp T."/>
            <person name="Martin F.M."/>
            <person name="Miettinen O."/>
            <person name="Hibbett D.S."/>
            <person name="Nagy L.G."/>
        </authorList>
    </citation>
    <scope>NUCLEOTIDE SEQUENCE [LARGE SCALE GENOMIC DNA]</scope>
    <source>
        <strain evidence="1 2">FP101781</strain>
    </source>
</reference>
<dbReference type="AlphaFoldDB" id="A0A4Y7ST51"/>
<evidence type="ECO:0000313" key="1">
    <source>
        <dbReference type="EMBL" id="TEB25046.1"/>
    </source>
</evidence>
<accession>A0A4Y7ST51</accession>
<gene>
    <name evidence="1" type="ORF">FA13DRAFT_1738665</name>
</gene>